<evidence type="ECO:0000256" key="3">
    <source>
        <dbReference type="ARBA" id="ARBA00023002"/>
    </source>
</evidence>
<dbReference type="NCBIfam" id="TIGR02378">
    <property type="entry name" value="nirD_assim_sml"/>
    <property type="match status" value="1"/>
</dbReference>
<keyword evidence="5" id="KW-0411">Iron-sulfur</keyword>
<dbReference type="EMBL" id="MRTF01000001">
    <property type="protein sequence ID" value="OME96480.1"/>
    <property type="molecule type" value="Genomic_DNA"/>
</dbReference>
<keyword evidence="6" id="KW-0534">Nitrate assimilation</keyword>
<dbReference type="RefSeq" id="WP_076320844.1">
    <property type="nucleotide sequence ID" value="NZ_MRTF01000001.1"/>
</dbReference>
<dbReference type="OrthoDB" id="593800at2"/>
<evidence type="ECO:0000259" key="7">
    <source>
        <dbReference type="PROSITE" id="PS51296"/>
    </source>
</evidence>
<evidence type="ECO:0000256" key="2">
    <source>
        <dbReference type="ARBA" id="ARBA00022723"/>
    </source>
</evidence>
<keyword evidence="1" id="KW-0001">2Fe-2S</keyword>
<evidence type="ECO:0000256" key="5">
    <source>
        <dbReference type="ARBA" id="ARBA00023014"/>
    </source>
</evidence>
<dbReference type="GO" id="GO:0004497">
    <property type="term" value="F:monooxygenase activity"/>
    <property type="evidence" value="ECO:0007669"/>
    <property type="project" value="UniProtKB-ARBA"/>
</dbReference>
<dbReference type="InterPro" id="IPR017941">
    <property type="entry name" value="Rieske_2Fe-2S"/>
</dbReference>
<accession>A0A1R1B8N8</accession>
<keyword evidence="3" id="KW-0560">Oxidoreductase</keyword>
<dbReference type="Pfam" id="PF13806">
    <property type="entry name" value="Rieske_2"/>
    <property type="match status" value="1"/>
</dbReference>
<evidence type="ECO:0000256" key="1">
    <source>
        <dbReference type="ARBA" id="ARBA00022714"/>
    </source>
</evidence>
<dbReference type="GO" id="GO:0042128">
    <property type="term" value="P:nitrate assimilation"/>
    <property type="evidence" value="ECO:0007669"/>
    <property type="project" value="UniProtKB-KW"/>
</dbReference>
<dbReference type="PANTHER" id="PTHR21496:SF23">
    <property type="entry name" value="3-PHENYLPROPIONATE_CINNAMIC ACID DIOXYGENASE FERREDOXIN SUBUNIT"/>
    <property type="match status" value="1"/>
</dbReference>
<reference evidence="8 9" key="1">
    <citation type="submission" date="2016-11" db="EMBL/GenBank/DDBJ databases">
        <title>Paenibacillus species isolates.</title>
        <authorList>
            <person name="Beno S.M."/>
        </authorList>
    </citation>
    <scope>NUCLEOTIDE SEQUENCE [LARGE SCALE GENOMIC DNA]</scope>
    <source>
        <strain evidence="8 9">FSL F4-0100</strain>
    </source>
</reference>
<sequence>METGKFITVGNEHDFLSQLGRVVQLGDREIAVFRTSDHQWFALDNQSPHPKGGPLSEAIVSGHYIYDPLYDWKIELSTGLVQAPDKGQVRVYPIRAVDGKVEVGV</sequence>
<keyword evidence="4" id="KW-0408">Iron</keyword>
<dbReference type="SUPFAM" id="SSF50022">
    <property type="entry name" value="ISP domain"/>
    <property type="match status" value="1"/>
</dbReference>
<dbReference type="PANTHER" id="PTHR21496">
    <property type="entry name" value="FERREDOXIN-RELATED"/>
    <property type="match status" value="1"/>
</dbReference>
<dbReference type="GO" id="GO:0051537">
    <property type="term" value="F:2 iron, 2 sulfur cluster binding"/>
    <property type="evidence" value="ECO:0007669"/>
    <property type="project" value="UniProtKB-KW"/>
</dbReference>
<feature type="domain" description="Rieske" evidence="7">
    <location>
        <begin position="7"/>
        <end position="103"/>
    </location>
</feature>
<dbReference type="Proteomes" id="UP000187074">
    <property type="component" value="Unassembled WGS sequence"/>
</dbReference>
<dbReference type="PROSITE" id="PS51300">
    <property type="entry name" value="NIRD"/>
    <property type="match status" value="1"/>
</dbReference>
<gene>
    <name evidence="8" type="ORF">BK123_02525</name>
</gene>
<dbReference type="InterPro" id="IPR012748">
    <property type="entry name" value="Rieske-like_NirD"/>
</dbReference>
<evidence type="ECO:0000256" key="6">
    <source>
        <dbReference type="ARBA" id="ARBA00023063"/>
    </source>
</evidence>
<dbReference type="Gene3D" id="2.102.10.10">
    <property type="entry name" value="Rieske [2Fe-2S] iron-sulphur domain"/>
    <property type="match status" value="1"/>
</dbReference>
<proteinExistence type="predicted"/>
<dbReference type="PROSITE" id="PS51296">
    <property type="entry name" value="RIESKE"/>
    <property type="match status" value="1"/>
</dbReference>
<dbReference type="STRING" id="1401.BK123_02525"/>
<evidence type="ECO:0000313" key="8">
    <source>
        <dbReference type="EMBL" id="OME96480.1"/>
    </source>
</evidence>
<dbReference type="GO" id="GO:0008942">
    <property type="term" value="F:nitrite reductase [NAD(P)H] activity"/>
    <property type="evidence" value="ECO:0007669"/>
    <property type="project" value="InterPro"/>
</dbReference>
<dbReference type="GO" id="GO:0046872">
    <property type="term" value="F:metal ion binding"/>
    <property type="evidence" value="ECO:0007669"/>
    <property type="project" value="UniProtKB-KW"/>
</dbReference>
<organism evidence="8 9">
    <name type="scientific">Paenibacillus lautus</name>
    <name type="common">Bacillus lautus</name>
    <dbReference type="NCBI Taxonomy" id="1401"/>
    <lineage>
        <taxon>Bacteria</taxon>
        <taxon>Bacillati</taxon>
        <taxon>Bacillota</taxon>
        <taxon>Bacilli</taxon>
        <taxon>Bacillales</taxon>
        <taxon>Paenibacillaceae</taxon>
        <taxon>Paenibacillus</taxon>
    </lineage>
</organism>
<evidence type="ECO:0000256" key="4">
    <source>
        <dbReference type="ARBA" id="ARBA00023004"/>
    </source>
</evidence>
<name>A0A1R1B8N8_PAELA</name>
<dbReference type="AlphaFoldDB" id="A0A1R1B8N8"/>
<dbReference type="GO" id="GO:0016705">
    <property type="term" value="F:oxidoreductase activity, acting on paired donors, with incorporation or reduction of molecular oxygen"/>
    <property type="evidence" value="ECO:0007669"/>
    <property type="project" value="UniProtKB-ARBA"/>
</dbReference>
<evidence type="ECO:0000313" key="9">
    <source>
        <dbReference type="Proteomes" id="UP000187074"/>
    </source>
</evidence>
<dbReference type="InterPro" id="IPR036922">
    <property type="entry name" value="Rieske_2Fe-2S_sf"/>
</dbReference>
<comment type="caution">
    <text evidence="8">The sequence shown here is derived from an EMBL/GenBank/DDBJ whole genome shotgun (WGS) entry which is preliminary data.</text>
</comment>
<protein>
    <submittedName>
        <fullName evidence="8">Nitrite reductase</fullName>
    </submittedName>
</protein>
<keyword evidence="2" id="KW-0479">Metal-binding</keyword>